<proteinExistence type="predicted"/>
<dbReference type="EMBL" id="LSRX01000006">
    <property type="protein sequence ID" value="OLQ15194.1"/>
    <property type="molecule type" value="Genomic_DNA"/>
</dbReference>
<protein>
    <submittedName>
        <fullName evidence="2">Uncharacterized protein</fullName>
    </submittedName>
</protein>
<name>A0A1Q9F682_SYMMI</name>
<dbReference type="AlphaFoldDB" id="A0A1Q9F682"/>
<feature type="region of interest" description="Disordered" evidence="1">
    <location>
        <begin position="59"/>
        <end position="84"/>
    </location>
</feature>
<gene>
    <name evidence="2" type="ORF">AK812_SmicGene585</name>
</gene>
<organism evidence="2 3">
    <name type="scientific">Symbiodinium microadriaticum</name>
    <name type="common">Dinoflagellate</name>
    <name type="synonym">Zooxanthella microadriatica</name>
    <dbReference type="NCBI Taxonomy" id="2951"/>
    <lineage>
        <taxon>Eukaryota</taxon>
        <taxon>Sar</taxon>
        <taxon>Alveolata</taxon>
        <taxon>Dinophyceae</taxon>
        <taxon>Suessiales</taxon>
        <taxon>Symbiodiniaceae</taxon>
        <taxon>Symbiodinium</taxon>
    </lineage>
</organism>
<sequence length="127" mass="14320">MVVSMELLDSEPINTIYGDDVAQQLTQTSLSLGYRNFFASVLVPREEVFICGSVVSNRAKGDDTANTRSQTLREHRSDEDVDSRENLQEFAAGGITYLDMIMLDYPGPNCDSIKGQWQAFEEFVYSY</sequence>
<evidence type="ECO:0000313" key="3">
    <source>
        <dbReference type="Proteomes" id="UP000186817"/>
    </source>
</evidence>
<evidence type="ECO:0000256" key="1">
    <source>
        <dbReference type="SAM" id="MobiDB-lite"/>
    </source>
</evidence>
<reference evidence="2 3" key="1">
    <citation type="submission" date="2016-02" db="EMBL/GenBank/DDBJ databases">
        <title>Genome analysis of coral dinoflagellate symbionts highlights evolutionary adaptations to a symbiotic lifestyle.</title>
        <authorList>
            <person name="Aranda M."/>
            <person name="Li Y."/>
            <person name="Liew Y.J."/>
            <person name="Baumgarten S."/>
            <person name="Simakov O."/>
            <person name="Wilson M."/>
            <person name="Piel J."/>
            <person name="Ashoor H."/>
            <person name="Bougouffa S."/>
            <person name="Bajic V.B."/>
            <person name="Ryu T."/>
            <person name="Ravasi T."/>
            <person name="Bayer T."/>
            <person name="Micklem G."/>
            <person name="Kim H."/>
            <person name="Bhak J."/>
            <person name="Lajeunesse T.C."/>
            <person name="Voolstra C.R."/>
        </authorList>
    </citation>
    <scope>NUCLEOTIDE SEQUENCE [LARGE SCALE GENOMIC DNA]</scope>
    <source>
        <strain evidence="2 3">CCMP2467</strain>
    </source>
</reference>
<keyword evidence="3" id="KW-1185">Reference proteome</keyword>
<evidence type="ECO:0000313" key="2">
    <source>
        <dbReference type="EMBL" id="OLQ15194.1"/>
    </source>
</evidence>
<dbReference type="Proteomes" id="UP000186817">
    <property type="component" value="Unassembled WGS sequence"/>
</dbReference>
<dbReference type="OrthoDB" id="416253at2759"/>
<comment type="caution">
    <text evidence="2">The sequence shown here is derived from an EMBL/GenBank/DDBJ whole genome shotgun (WGS) entry which is preliminary data.</text>
</comment>
<accession>A0A1Q9F682</accession>